<evidence type="ECO:0000256" key="6">
    <source>
        <dbReference type="SAM" id="Phobius"/>
    </source>
</evidence>
<dbReference type="GeneID" id="38774141"/>
<feature type="region of interest" description="Disordered" evidence="5">
    <location>
        <begin position="251"/>
        <end position="340"/>
    </location>
</feature>
<protein>
    <recommendedName>
        <fullName evidence="10">Transmembrane protein</fullName>
    </recommendedName>
</protein>
<dbReference type="PANTHER" id="PTHR15549:SF30">
    <property type="entry name" value="MID2 DOMAIN-CONTAINING PROTEIN"/>
    <property type="match status" value="1"/>
</dbReference>
<evidence type="ECO:0000256" key="4">
    <source>
        <dbReference type="ARBA" id="ARBA00023136"/>
    </source>
</evidence>
<evidence type="ECO:0000256" key="5">
    <source>
        <dbReference type="SAM" id="MobiDB-lite"/>
    </source>
</evidence>
<dbReference type="AlphaFoldDB" id="A0A401G4Z9"/>
<keyword evidence="7" id="KW-0732">Signal</keyword>
<keyword evidence="4 6" id="KW-0472">Membrane</keyword>
<dbReference type="OrthoDB" id="3266475at2759"/>
<feature type="compositionally biased region" description="Low complexity" evidence="5">
    <location>
        <begin position="319"/>
        <end position="331"/>
    </location>
</feature>
<keyword evidence="2 6" id="KW-0812">Transmembrane</keyword>
<dbReference type="GO" id="GO:0071944">
    <property type="term" value="C:cell periphery"/>
    <property type="evidence" value="ECO:0007669"/>
    <property type="project" value="UniProtKB-ARBA"/>
</dbReference>
<gene>
    <name evidence="8" type="ORF">SCP_0100960</name>
</gene>
<feature type="compositionally biased region" description="Polar residues" evidence="5">
    <location>
        <begin position="271"/>
        <end position="289"/>
    </location>
</feature>
<dbReference type="PANTHER" id="PTHR15549">
    <property type="entry name" value="PAIRED IMMUNOGLOBULIN-LIKE TYPE 2 RECEPTOR"/>
    <property type="match status" value="1"/>
</dbReference>
<evidence type="ECO:0000256" key="3">
    <source>
        <dbReference type="ARBA" id="ARBA00022989"/>
    </source>
</evidence>
<keyword evidence="3 6" id="KW-1133">Transmembrane helix</keyword>
<feature type="signal peptide" evidence="7">
    <location>
        <begin position="1"/>
        <end position="18"/>
    </location>
</feature>
<dbReference type="InterPro" id="IPR051694">
    <property type="entry name" value="Immunoregulatory_rcpt-like"/>
</dbReference>
<evidence type="ECO:0000313" key="9">
    <source>
        <dbReference type="Proteomes" id="UP000287166"/>
    </source>
</evidence>
<evidence type="ECO:0000256" key="2">
    <source>
        <dbReference type="ARBA" id="ARBA00022692"/>
    </source>
</evidence>
<feature type="chain" id="PRO_5019262038" description="Transmembrane protein" evidence="7">
    <location>
        <begin position="19"/>
        <end position="340"/>
    </location>
</feature>
<sequence length="340" mass="36135">MRFRVVLFIAGICPLVSAATLSGNRRRLSVVSAHGERRGLGDIFGGFEPDTPEGDGTSEQVSTNSIATKTDGNPFAMFSPFGTTTDTSTTRKDAASTTSITSSSKSSSTTTPPPSTTAQATYSTPTPTATNAPSTPSSSSSTSTTWKVIGVAVIAVGAVAAILLVTMSFDHWWGFVRDVVCRRRPREGAEEFVPDWEKASWDVRFPADRQRYPSFASLPDALAQRRVMSGAGPAEDSAGIVPEVYAHGASSPLEKMVSPGPFRRVRPDPSPTATSNPFSPHLRSTSCNRSSRHPRPTSGNHASPRPRPPPRTSMDITSPTPTDAPVAPADAYDGIEKNEQ</sequence>
<feature type="compositionally biased region" description="Polar residues" evidence="5">
    <location>
        <begin position="57"/>
        <end position="71"/>
    </location>
</feature>
<feature type="region of interest" description="Disordered" evidence="5">
    <location>
        <begin position="38"/>
        <end position="143"/>
    </location>
</feature>
<keyword evidence="9" id="KW-1185">Reference proteome</keyword>
<comment type="caution">
    <text evidence="8">The sequence shown here is derived from an EMBL/GenBank/DDBJ whole genome shotgun (WGS) entry which is preliminary data.</text>
</comment>
<evidence type="ECO:0000256" key="1">
    <source>
        <dbReference type="ARBA" id="ARBA00004167"/>
    </source>
</evidence>
<name>A0A401G4Z9_9APHY</name>
<accession>A0A401G4Z9</accession>
<proteinExistence type="predicted"/>
<dbReference type="Proteomes" id="UP000287166">
    <property type="component" value="Unassembled WGS sequence"/>
</dbReference>
<feature type="compositionally biased region" description="Low complexity" evidence="5">
    <location>
        <begin position="95"/>
        <end position="143"/>
    </location>
</feature>
<evidence type="ECO:0000313" key="8">
    <source>
        <dbReference type="EMBL" id="GBE77224.1"/>
    </source>
</evidence>
<reference evidence="8 9" key="1">
    <citation type="journal article" date="2018" name="Sci. Rep.">
        <title>Genome sequence of the cauliflower mushroom Sparassis crispa (Hanabiratake) and its association with beneficial usage.</title>
        <authorList>
            <person name="Kiyama R."/>
            <person name="Furutani Y."/>
            <person name="Kawaguchi K."/>
            <person name="Nakanishi T."/>
        </authorList>
    </citation>
    <scope>NUCLEOTIDE SEQUENCE [LARGE SCALE GENOMIC DNA]</scope>
</reference>
<evidence type="ECO:0008006" key="10">
    <source>
        <dbReference type="Google" id="ProtNLM"/>
    </source>
</evidence>
<dbReference type="RefSeq" id="XP_027608137.1">
    <property type="nucleotide sequence ID" value="XM_027752336.1"/>
</dbReference>
<dbReference type="InParanoid" id="A0A401G4Z9"/>
<dbReference type="EMBL" id="BFAD01000001">
    <property type="protein sequence ID" value="GBE77224.1"/>
    <property type="molecule type" value="Genomic_DNA"/>
</dbReference>
<evidence type="ECO:0000256" key="7">
    <source>
        <dbReference type="SAM" id="SignalP"/>
    </source>
</evidence>
<organism evidence="8 9">
    <name type="scientific">Sparassis crispa</name>
    <dbReference type="NCBI Taxonomy" id="139825"/>
    <lineage>
        <taxon>Eukaryota</taxon>
        <taxon>Fungi</taxon>
        <taxon>Dikarya</taxon>
        <taxon>Basidiomycota</taxon>
        <taxon>Agaricomycotina</taxon>
        <taxon>Agaricomycetes</taxon>
        <taxon>Polyporales</taxon>
        <taxon>Sparassidaceae</taxon>
        <taxon>Sparassis</taxon>
    </lineage>
</organism>
<feature type="transmembrane region" description="Helical" evidence="6">
    <location>
        <begin position="146"/>
        <end position="167"/>
    </location>
</feature>
<comment type="subcellular location">
    <subcellularLocation>
        <location evidence="1">Membrane</location>
        <topology evidence="1">Single-pass membrane protein</topology>
    </subcellularLocation>
</comment>
<dbReference type="GO" id="GO:0016020">
    <property type="term" value="C:membrane"/>
    <property type="evidence" value="ECO:0007669"/>
    <property type="project" value="UniProtKB-SubCell"/>
</dbReference>